<reference evidence="1 2" key="1">
    <citation type="submission" date="2017-06" db="EMBL/GenBank/DDBJ databases">
        <title>Cmopartive genomic analysis of Ambrosia Fusariam Clade fungi.</title>
        <authorList>
            <person name="Stajich J.E."/>
            <person name="Carrillo J."/>
            <person name="Kijimoto T."/>
            <person name="Eskalen A."/>
            <person name="O'Donnell K."/>
            <person name="Kasson M."/>
        </authorList>
    </citation>
    <scope>NUCLEOTIDE SEQUENCE [LARGE SCALE GENOMIC DNA]</scope>
    <source>
        <strain evidence="1 2">NRRL 20438</strain>
    </source>
</reference>
<dbReference type="AlphaFoldDB" id="A0A428RPW2"/>
<keyword evidence="2" id="KW-1185">Reference proteome</keyword>
<protein>
    <submittedName>
        <fullName evidence="1">Uncharacterized protein</fullName>
    </submittedName>
</protein>
<name>A0A428RPW2_9HYPO</name>
<dbReference type="Proteomes" id="UP000288429">
    <property type="component" value="Unassembled WGS sequence"/>
</dbReference>
<accession>A0A428RPW2</accession>
<sequence>MPPLSECNLDFGDSIKNITGLSLEIPKRNVFIWLYNEDDDEPKKTGVALWRAGWDRPFIEVKADNEIQGLIQLTIKICVESMKGQLDSSPSDSDIIECAKSALMEEGDFSFRNIEPDLSLVLDGTKTLATANADGNHQRRFQLMKKICEMGLEKWTSPNSTQVEQNGEDK</sequence>
<evidence type="ECO:0000313" key="2">
    <source>
        <dbReference type="Proteomes" id="UP000288429"/>
    </source>
</evidence>
<comment type="caution">
    <text evidence="1">The sequence shown here is derived from an EMBL/GenBank/DDBJ whole genome shotgun (WGS) entry which is preliminary data.</text>
</comment>
<dbReference type="EMBL" id="NIZV01000887">
    <property type="protein sequence ID" value="RSL79606.1"/>
    <property type="molecule type" value="Genomic_DNA"/>
</dbReference>
<organism evidence="1 2">
    <name type="scientific">Fusarium ambrosium</name>
    <dbReference type="NCBI Taxonomy" id="131363"/>
    <lineage>
        <taxon>Eukaryota</taxon>
        <taxon>Fungi</taxon>
        <taxon>Dikarya</taxon>
        <taxon>Ascomycota</taxon>
        <taxon>Pezizomycotina</taxon>
        <taxon>Sordariomycetes</taxon>
        <taxon>Hypocreomycetidae</taxon>
        <taxon>Hypocreales</taxon>
        <taxon>Nectriaceae</taxon>
        <taxon>Fusarium</taxon>
        <taxon>Fusarium solani species complex</taxon>
    </lineage>
</organism>
<gene>
    <name evidence="1" type="ORF">CDV31_017192</name>
</gene>
<proteinExistence type="predicted"/>
<evidence type="ECO:0000313" key="1">
    <source>
        <dbReference type="EMBL" id="RSL79606.1"/>
    </source>
</evidence>